<evidence type="ECO:0000313" key="2">
    <source>
        <dbReference type="EMBL" id="KAL3693363.1"/>
    </source>
</evidence>
<evidence type="ECO:0000313" key="3">
    <source>
        <dbReference type="Proteomes" id="UP001633002"/>
    </source>
</evidence>
<keyword evidence="3" id="KW-1185">Reference proteome</keyword>
<dbReference type="EMBL" id="JBJQOH010000003">
    <property type="protein sequence ID" value="KAL3693363.1"/>
    <property type="molecule type" value="Genomic_DNA"/>
</dbReference>
<evidence type="ECO:0000256" key="1">
    <source>
        <dbReference type="SAM" id="Coils"/>
    </source>
</evidence>
<gene>
    <name evidence="2" type="ORF">R1sor_007014</name>
</gene>
<reference evidence="2 3" key="1">
    <citation type="submission" date="2024-09" db="EMBL/GenBank/DDBJ databases">
        <title>Chromosome-scale assembly of Riccia sorocarpa.</title>
        <authorList>
            <person name="Paukszto L."/>
        </authorList>
    </citation>
    <scope>NUCLEOTIDE SEQUENCE [LARGE SCALE GENOMIC DNA]</scope>
    <source>
        <strain evidence="2">LP-2024</strain>
        <tissue evidence="2">Aerial parts of the thallus</tissue>
    </source>
</reference>
<sequence length="171" mass="19252">MPDNTKATPVIWAPVFIRILYAFRETIFVDTPLAAADSWDCWVAWVHLSKEGDIDFRGLHSRSHLPRLCKKLGIVLGNIMSKKLEEALLPMLADSKASDALKQQLADVSVRMREVERQQSDLNNQVMALKAKLASRSNQVTALKAELASRDQNKNVVWRIFLPAVSCLPQD</sequence>
<accession>A0ABD3HP48</accession>
<dbReference type="AlphaFoldDB" id="A0ABD3HP48"/>
<feature type="coiled-coil region" evidence="1">
    <location>
        <begin position="98"/>
        <end position="132"/>
    </location>
</feature>
<dbReference type="Proteomes" id="UP001633002">
    <property type="component" value="Unassembled WGS sequence"/>
</dbReference>
<comment type="caution">
    <text evidence="2">The sequence shown here is derived from an EMBL/GenBank/DDBJ whole genome shotgun (WGS) entry which is preliminary data.</text>
</comment>
<name>A0ABD3HP48_9MARC</name>
<keyword evidence="1" id="KW-0175">Coiled coil</keyword>
<protein>
    <submittedName>
        <fullName evidence="2">Uncharacterized protein</fullName>
    </submittedName>
</protein>
<proteinExistence type="predicted"/>
<organism evidence="2 3">
    <name type="scientific">Riccia sorocarpa</name>
    <dbReference type="NCBI Taxonomy" id="122646"/>
    <lineage>
        <taxon>Eukaryota</taxon>
        <taxon>Viridiplantae</taxon>
        <taxon>Streptophyta</taxon>
        <taxon>Embryophyta</taxon>
        <taxon>Marchantiophyta</taxon>
        <taxon>Marchantiopsida</taxon>
        <taxon>Marchantiidae</taxon>
        <taxon>Marchantiales</taxon>
        <taxon>Ricciaceae</taxon>
        <taxon>Riccia</taxon>
    </lineage>
</organism>